<proteinExistence type="predicted"/>
<dbReference type="AlphaFoldDB" id="A0AAI9F3G7"/>
<dbReference type="InterPro" id="IPR050570">
    <property type="entry name" value="Cell_wall_metabolism_enzyme"/>
</dbReference>
<evidence type="ECO:0000256" key="1">
    <source>
        <dbReference type="ARBA" id="ARBA00022729"/>
    </source>
</evidence>
<dbReference type="GO" id="GO:0004222">
    <property type="term" value="F:metalloendopeptidase activity"/>
    <property type="evidence" value="ECO:0007669"/>
    <property type="project" value="TreeGrafter"/>
</dbReference>
<dbReference type="Proteomes" id="UP000003288">
    <property type="component" value="Unassembled WGS sequence"/>
</dbReference>
<dbReference type="EMBL" id="CP040463">
    <property type="protein sequence ID" value="QCT95263.1"/>
    <property type="molecule type" value="Genomic_DNA"/>
</dbReference>
<evidence type="ECO:0000259" key="2">
    <source>
        <dbReference type="Pfam" id="PF01551"/>
    </source>
</evidence>
<dbReference type="SUPFAM" id="SSF51261">
    <property type="entry name" value="Duplicated hybrid motif"/>
    <property type="match status" value="1"/>
</dbReference>
<dbReference type="PANTHER" id="PTHR21666">
    <property type="entry name" value="PEPTIDASE-RELATED"/>
    <property type="match status" value="1"/>
</dbReference>
<dbReference type="CDD" id="cd12797">
    <property type="entry name" value="M23_peptidase"/>
    <property type="match status" value="1"/>
</dbReference>
<feature type="domain" description="M23ase beta-sheet core" evidence="2">
    <location>
        <begin position="326"/>
        <end position="420"/>
    </location>
</feature>
<organism evidence="3 5">
    <name type="scientific">Caminibacter mediatlanticus TB-2</name>
    <dbReference type="NCBI Taxonomy" id="391592"/>
    <lineage>
        <taxon>Bacteria</taxon>
        <taxon>Pseudomonadati</taxon>
        <taxon>Campylobacterota</taxon>
        <taxon>Epsilonproteobacteria</taxon>
        <taxon>Nautiliales</taxon>
        <taxon>Nautiliaceae</taxon>
        <taxon>Caminibacter</taxon>
    </lineage>
</organism>
<protein>
    <submittedName>
        <fullName evidence="4">M23 family metallopeptidase</fullName>
    </submittedName>
    <submittedName>
        <fullName evidence="3">Peptidase M23B</fullName>
    </submittedName>
</protein>
<dbReference type="InterPro" id="IPR011055">
    <property type="entry name" value="Dup_hybrid_motif"/>
</dbReference>
<dbReference type="Pfam" id="PF01551">
    <property type="entry name" value="Peptidase_M23"/>
    <property type="match status" value="1"/>
</dbReference>
<evidence type="ECO:0000313" key="4">
    <source>
        <dbReference type="EMBL" id="QCT95263.1"/>
    </source>
</evidence>
<dbReference type="Proteomes" id="UP000306825">
    <property type="component" value="Chromosome"/>
</dbReference>
<evidence type="ECO:0000313" key="5">
    <source>
        <dbReference type="Proteomes" id="UP000003288"/>
    </source>
</evidence>
<dbReference type="EMBL" id="ABCJ01000001">
    <property type="protein sequence ID" value="EDM24621.1"/>
    <property type="molecule type" value="Genomic_DNA"/>
</dbReference>
<reference evidence="3 5" key="1">
    <citation type="journal article" date="2011" name="Stand. Genomic Sci.">
        <title>Draft genome sequence of Caminibacter mediatlanticus strain TB-2, an epsilonproteobacterium isolated from a deep-sea hydrothermal vent.</title>
        <authorList>
            <person name="Giovannelli D."/>
            <person name="Ferriera S."/>
            <person name="Johnson J."/>
            <person name="Kravitz S."/>
            <person name="Perez-Rodriguez I."/>
            <person name="Ricci J."/>
            <person name="O'Brien C."/>
            <person name="Voordeckers J.W."/>
            <person name="Bini E."/>
            <person name="Vetriani C."/>
        </authorList>
    </citation>
    <scope>NUCLEOTIDE SEQUENCE [LARGE SCALE GENOMIC DNA]</scope>
    <source>
        <strain evidence="3 5">TB-2</strain>
    </source>
</reference>
<dbReference type="RefSeq" id="WP_007473717.1">
    <property type="nucleotide sequence ID" value="NZ_ABCJ01000001.1"/>
</dbReference>
<accession>A0AAI9F3G7</accession>
<reference evidence="4 6" key="2">
    <citation type="submission" date="2019-05" db="EMBL/GenBank/DDBJ databases">
        <title>A comparative analysis of the Nautiliaceae.</title>
        <authorList>
            <person name="Grosche A."/>
            <person name="Smedile F."/>
            <person name="Vetriani C."/>
        </authorList>
    </citation>
    <scope>NUCLEOTIDE SEQUENCE [LARGE SCALE GENOMIC DNA]</scope>
    <source>
        <strain evidence="4 6">TB-2</strain>
    </source>
</reference>
<keyword evidence="6" id="KW-1185">Reference proteome</keyword>
<gene>
    <name evidence="3" type="ORF">CMTB2_03858</name>
    <name evidence="4" type="ORF">FE773_08675</name>
</gene>
<dbReference type="InterPro" id="IPR016047">
    <property type="entry name" value="M23ase_b-sheet_dom"/>
</dbReference>
<evidence type="ECO:0000313" key="6">
    <source>
        <dbReference type="Proteomes" id="UP000306825"/>
    </source>
</evidence>
<evidence type="ECO:0000313" key="3">
    <source>
        <dbReference type="EMBL" id="EDM24621.1"/>
    </source>
</evidence>
<dbReference type="Gene3D" id="2.70.70.10">
    <property type="entry name" value="Glucose Permease (Domain IIA)"/>
    <property type="match status" value="1"/>
</dbReference>
<name>A0AAI9F3G7_9BACT</name>
<dbReference type="PANTHER" id="PTHR21666:SF289">
    <property type="entry name" value="L-ALA--D-GLU ENDOPEPTIDASE"/>
    <property type="match status" value="1"/>
</dbReference>
<keyword evidence="1" id="KW-0732">Signal</keyword>
<sequence length="445" mass="50482">MKKLWILILILIVGAIGFVYFSPMFERVPPKIIVYSDGYTNLKNPIKIEIKDNYGIKSYKIVLIAGNVVEVLQNVEEPNMGKDVIVNLKLPKNINSNEIKLIITAKDTSKWHFLAGNETKKEVILKVDKTAPDAQVVNNSYAIGRGGSAVAIVKVSDKNLKDAYILVNNKYKFKLTPFKKEGYYISLIAWPYNEKEFSAELIAEDLAGNKVSTHIPYFWKTKGIYKFKNKKINITDKFIEQVGKRVLQKMNIDIPNNPVEIFKEVNEKVRKMNELEIQKLTSNTDENIISGFNIRRFRPLPGSAKMADFGDIRHYIYHNKEISRAIHKGVDLAKIKRAKIYSSNGGIVIANKYIGIYGNALIIYHGLGLYTLYGHTSEFLVKKGDKVYKGEVIARTGATGAVFGDHLHFGVYIQGIPVQPIEWMDSHWIKTNILNVIKEAKKAID</sequence>